<comment type="caution">
    <text evidence="7">The sequence shown here is derived from an EMBL/GenBank/DDBJ whole genome shotgun (WGS) entry which is preliminary data.</text>
</comment>
<accession>A0A4V3H3Y7</accession>
<comment type="pathway">
    <text evidence="5">Cofactor biosynthesis; coenzyme A biosynthesis; CoA from (R)-pantothenate: step 5/5.</text>
</comment>
<keyword evidence="2 5" id="KW-0547">Nucleotide-binding</keyword>
<dbReference type="SUPFAM" id="SSF52540">
    <property type="entry name" value="P-loop containing nucleoside triphosphate hydrolases"/>
    <property type="match status" value="1"/>
</dbReference>
<dbReference type="InterPro" id="IPR001977">
    <property type="entry name" value="Depp_CoAkinase"/>
</dbReference>
<dbReference type="RefSeq" id="WP_134083869.1">
    <property type="nucleotide sequence ID" value="NZ_SOQX01000004.1"/>
</dbReference>
<evidence type="ECO:0000256" key="5">
    <source>
        <dbReference type="HAMAP-Rule" id="MF_00376"/>
    </source>
</evidence>
<dbReference type="CDD" id="cd02022">
    <property type="entry name" value="DPCK"/>
    <property type="match status" value="1"/>
</dbReference>
<feature type="binding site" evidence="5">
    <location>
        <begin position="11"/>
        <end position="16"/>
    </location>
    <ligand>
        <name>ATP</name>
        <dbReference type="ChEBI" id="CHEBI:30616"/>
    </ligand>
</feature>
<evidence type="ECO:0000256" key="1">
    <source>
        <dbReference type="ARBA" id="ARBA00009018"/>
    </source>
</evidence>
<evidence type="ECO:0000256" key="3">
    <source>
        <dbReference type="ARBA" id="ARBA00022840"/>
    </source>
</evidence>
<dbReference type="PANTHER" id="PTHR10695:SF46">
    <property type="entry name" value="BIFUNCTIONAL COENZYME A SYNTHASE-RELATED"/>
    <property type="match status" value="1"/>
</dbReference>
<dbReference type="EMBL" id="SOQX01000004">
    <property type="protein sequence ID" value="TDY01165.1"/>
    <property type="molecule type" value="Genomic_DNA"/>
</dbReference>
<proteinExistence type="inferred from homology"/>
<evidence type="ECO:0000256" key="4">
    <source>
        <dbReference type="ARBA" id="ARBA00022993"/>
    </source>
</evidence>
<dbReference type="AlphaFoldDB" id="A0A4V3H3Y7"/>
<dbReference type="InterPro" id="IPR027417">
    <property type="entry name" value="P-loop_NTPase"/>
</dbReference>
<keyword evidence="4 5" id="KW-0173">Coenzyme A biosynthesis</keyword>
<reference evidence="7 8" key="1">
    <citation type="submission" date="2019-03" db="EMBL/GenBank/DDBJ databases">
        <title>Genomic Encyclopedia of Type Strains, Phase IV (KMG-IV): sequencing the most valuable type-strain genomes for metagenomic binning, comparative biology and taxonomic classification.</title>
        <authorList>
            <person name="Goeker M."/>
        </authorList>
    </citation>
    <scope>NUCLEOTIDE SEQUENCE [LARGE SCALE GENOMIC DNA]</scope>
    <source>
        <strain evidence="7 8">DSM 16326</strain>
    </source>
</reference>
<evidence type="ECO:0000313" key="8">
    <source>
        <dbReference type="Proteomes" id="UP000294914"/>
    </source>
</evidence>
<keyword evidence="3 5" id="KW-0067">ATP-binding</keyword>
<dbReference type="GO" id="GO:0005737">
    <property type="term" value="C:cytoplasm"/>
    <property type="evidence" value="ECO:0007669"/>
    <property type="project" value="UniProtKB-SubCell"/>
</dbReference>
<dbReference type="GO" id="GO:0004140">
    <property type="term" value="F:dephospho-CoA kinase activity"/>
    <property type="evidence" value="ECO:0007669"/>
    <property type="project" value="UniProtKB-UniRule"/>
</dbReference>
<comment type="similarity">
    <text evidence="1 5">Belongs to the CoaE family.</text>
</comment>
<gene>
    <name evidence="5" type="primary">coaE</name>
    <name evidence="7" type="ORF">EDC23_1912</name>
</gene>
<dbReference type="NCBIfam" id="TIGR00152">
    <property type="entry name" value="dephospho-CoA kinase"/>
    <property type="match status" value="1"/>
</dbReference>
<dbReference type="GO" id="GO:0005524">
    <property type="term" value="F:ATP binding"/>
    <property type="evidence" value="ECO:0007669"/>
    <property type="project" value="UniProtKB-UniRule"/>
</dbReference>
<keyword evidence="5" id="KW-0808">Transferase</keyword>
<evidence type="ECO:0000313" key="7">
    <source>
        <dbReference type="EMBL" id="TDY01165.1"/>
    </source>
</evidence>
<dbReference type="PROSITE" id="PS51219">
    <property type="entry name" value="DPCK"/>
    <property type="match status" value="1"/>
</dbReference>
<dbReference type="HAMAP" id="MF_00376">
    <property type="entry name" value="Dephospho_CoA_kinase"/>
    <property type="match status" value="1"/>
</dbReference>
<evidence type="ECO:0000256" key="2">
    <source>
        <dbReference type="ARBA" id="ARBA00022741"/>
    </source>
</evidence>
<comment type="subcellular location">
    <subcellularLocation>
        <location evidence="5">Cytoplasm</location>
    </subcellularLocation>
</comment>
<comment type="function">
    <text evidence="5">Catalyzes the phosphorylation of the 3'-hydroxyl group of dephosphocoenzyme A to form coenzyme A.</text>
</comment>
<dbReference type="UniPathway" id="UPA00241">
    <property type="reaction ID" value="UER00356"/>
</dbReference>
<keyword evidence="8" id="KW-1185">Reference proteome</keyword>
<keyword evidence="5 7" id="KW-0418">Kinase</keyword>
<protein>
    <recommendedName>
        <fullName evidence="5 6">Dephospho-CoA kinase</fullName>
        <ecNumber evidence="5 6">2.7.1.24</ecNumber>
    </recommendedName>
    <alternativeName>
        <fullName evidence="5">Dephosphocoenzyme A kinase</fullName>
    </alternativeName>
</protein>
<dbReference type="OrthoDB" id="9812943at2"/>
<name>A0A4V3H3Y7_9GAMM</name>
<comment type="catalytic activity">
    <reaction evidence="5">
        <text>3'-dephospho-CoA + ATP = ADP + CoA + H(+)</text>
        <dbReference type="Rhea" id="RHEA:18245"/>
        <dbReference type="ChEBI" id="CHEBI:15378"/>
        <dbReference type="ChEBI" id="CHEBI:30616"/>
        <dbReference type="ChEBI" id="CHEBI:57287"/>
        <dbReference type="ChEBI" id="CHEBI:57328"/>
        <dbReference type="ChEBI" id="CHEBI:456216"/>
        <dbReference type="EC" id="2.7.1.24"/>
    </reaction>
</comment>
<dbReference type="Proteomes" id="UP000294914">
    <property type="component" value="Unassembled WGS sequence"/>
</dbReference>
<dbReference type="PANTHER" id="PTHR10695">
    <property type="entry name" value="DEPHOSPHO-COA KINASE-RELATED"/>
    <property type="match status" value="1"/>
</dbReference>
<keyword evidence="5" id="KW-0963">Cytoplasm</keyword>
<dbReference type="Gene3D" id="3.40.50.300">
    <property type="entry name" value="P-loop containing nucleotide triphosphate hydrolases"/>
    <property type="match status" value="1"/>
</dbReference>
<dbReference type="GO" id="GO:0015937">
    <property type="term" value="P:coenzyme A biosynthetic process"/>
    <property type="evidence" value="ECO:0007669"/>
    <property type="project" value="UniProtKB-UniRule"/>
</dbReference>
<organism evidence="7 8">
    <name type="scientific">Thiohalophilus thiocyanatoxydans</name>
    <dbReference type="NCBI Taxonomy" id="381308"/>
    <lineage>
        <taxon>Bacteria</taxon>
        <taxon>Pseudomonadati</taxon>
        <taxon>Pseudomonadota</taxon>
        <taxon>Gammaproteobacteria</taxon>
        <taxon>Thiohalomonadales</taxon>
        <taxon>Thiohalophilaceae</taxon>
        <taxon>Thiohalophilus</taxon>
    </lineage>
</organism>
<sequence length="199" mass="21970">MLIVALTGGIGSGKSAVADGFARHGVPIIDTDLIARELVAPGQPALKEITAQFGDAVLTADGRLDRERLREIVFADPARRRALEQILHPRIREEVRRRLDGLPGPYCLVVIPLLAETGDYPFVDRVLLVEADEETRIRRTMARDGLSREQVEQIVASQSSPAQRRALADDIIDNSHDLEHLEQQIAALHETYQTLAGTN</sequence>
<dbReference type="Pfam" id="PF01121">
    <property type="entry name" value="CoaE"/>
    <property type="match status" value="1"/>
</dbReference>
<evidence type="ECO:0000256" key="6">
    <source>
        <dbReference type="NCBIfam" id="TIGR00152"/>
    </source>
</evidence>
<dbReference type="EC" id="2.7.1.24" evidence="5 6"/>